<dbReference type="GeneID" id="27342241"/>
<dbReference type="AlphaFoldDB" id="A0A0D2CMX2"/>
<dbReference type="VEuPathDB" id="FungiDB:PV07_03047"/>
<dbReference type="RefSeq" id="XP_016251611.1">
    <property type="nucleotide sequence ID" value="XM_016389709.1"/>
</dbReference>
<reference evidence="1 2" key="1">
    <citation type="submission" date="2015-01" db="EMBL/GenBank/DDBJ databases">
        <title>The Genome Sequence of Cladophialophora immunda CBS83496.</title>
        <authorList>
            <consortium name="The Broad Institute Genomics Platform"/>
            <person name="Cuomo C."/>
            <person name="de Hoog S."/>
            <person name="Gorbushina A."/>
            <person name="Stielow B."/>
            <person name="Teixiera M."/>
            <person name="Abouelleil A."/>
            <person name="Chapman S.B."/>
            <person name="Priest M."/>
            <person name="Young S.K."/>
            <person name="Wortman J."/>
            <person name="Nusbaum C."/>
            <person name="Birren B."/>
        </authorList>
    </citation>
    <scope>NUCLEOTIDE SEQUENCE [LARGE SCALE GENOMIC DNA]</scope>
    <source>
        <strain evidence="1 2">CBS 83496</strain>
    </source>
</reference>
<gene>
    <name evidence="1" type="ORF">PV07_03047</name>
</gene>
<dbReference type="HOGENOM" id="CLU_2757571_0_0_1"/>
<dbReference type="Proteomes" id="UP000054466">
    <property type="component" value="Unassembled WGS sequence"/>
</dbReference>
<accession>A0A0D2CMX2</accession>
<evidence type="ECO:0000313" key="2">
    <source>
        <dbReference type="Proteomes" id="UP000054466"/>
    </source>
</evidence>
<evidence type="ECO:0000313" key="1">
    <source>
        <dbReference type="EMBL" id="KIW31395.1"/>
    </source>
</evidence>
<proteinExistence type="predicted"/>
<sequence length="70" mass="7849">MDQVSLVKYNISASALVTYLDGLFGRNKYRWKPIKVGASTMYEVTAARKLSVTEHGEIKQRSGVTLVDAW</sequence>
<dbReference type="OrthoDB" id="4128728at2759"/>
<keyword evidence="2" id="KW-1185">Reference proteome</keyword>
<organism evidence="1 2">
    <name type="scientific">Cladophialophora immunda</name>
    <dbReference type="NCBI Taxonomy" id="569365"/>
    <lineage>
        <taxon>Eukaryota</taxon>
        <taxon>Fungi</taxon>
        <taxon>Dikarya</taxon>
        <taxon>Ascomycota</taxon>
        <taxon>Pezizomycotina</taxon>
        <taxon>Eurotiomycetes</taxon>
        <taxon>Chaetothyriomycetidae</taxon>
        <taxon>Chaetothyriales</taxon>
        <taxon>Herpotrichiellaceae</taxon>
        <taxon>Cladophialophora</taxon>
    </lineage>
</organism>
<name>A0A0D2CMX2_9EURO</name>
<protein>
    <submittedName>
        <fullName evidence="1">Uncharacterized protein</fullName>
    </submittedName>
</protein>
<dbReference type="EMBL" id="KN847041">
    <property type="protein sequence ID" value="KIW31395.1"/>
    <property type="molecule type" value="Genomic_DNA"/>
</dbReference>